<dbReference type="Gene3D" id="3.40.50.880">
    <property type="match status" value="1"/>
</dbReference>
<dbReference type="InterPro" id="IPR035356">
    <property type="entry name" value="LBP_C"/>
</dbReference>
<dbReference type="Pfam" id="PF17386">
    <property type="entry name" value="LBP_C"/>
    <property type="match status" value="1"/>
</dbReference>
<dbReference type="NCBIfam" id="TIGR02336">
    <property type="entry name" value="1,3-beta-galactosyl-N-acetylhexosamine phosphorylase"/>
    <property type="match status" value="1"/>
</dbReference>
<evidence type="ECO:0000313" key="5">
    <source>
        <dbReference type="Proteomes" id="UP001197795"/>
    </source>
</evidence>
<dbReference type="EMBL" id="JAJEPV010000010">
    <property type="protein sequence ID" value="MCC2119115.1"/>
    <property type="molecule type" value="Genomic_DNA"/>
</dbReference>
<dbReference type="Gene3D" id="2.60.40.1180">
    <property type="entry name" value="Golgi alpha-mannosidase II"/>
    <property type="match status" value="1"/>
</dbReference>
<accession>A0AAE3D7T2</accession>
<sequence>MGGNHAMTGRLTLPTDADIIDETIRLKNLLGADALRDCDGTEMPEALLSEPVKKYATYYTTRKDNEWAMKHPEEIQQEYLISNRITARGETLRIRLMEGFHTEQLKVNTLDNPKRWWEVIDRTTGEVVPADAWEFDEASGEVEIRTIPYHEYTVSFLAFLIWDPVHMYNFITNDWKDTPHQLTYDVRQPKTKQYVKDKLRKWCEDNPHIDVVRFTTFFHQFTLTFDDKKREKFVEWFGYSASVSPYILEQFEKWAGYKFRPEYIVDQGYHNSMFRVPSKQFLDFIEFQQIEVCALAKELVDIVHSYGKEAMMFLGDHWIGTEPYGKYFAGIGLDAVVGSVGSGVTLRMISDIKGVDYTEGRLLPYFFPDVFCEGGDPIGEARDNWRKARRALLRSPLDRIGYGGYLKLASNWPGFIEEIQNVVTQFREIHENMQGTASYVAPFKVAILNCWGSQRRWMSNQVHHAIWHRETYSAEGVLECLSGMPFEVEFISFDDVRNGIPEEIKVIINVGDAYTAFSGAENWIDEKVLTNIRRFVDQGGGFIGVGEPTAYQYQGRYFQLSDVLGVDREMCFSLSTDKYNEKNDDHFILEDIEGALDFGEGTSRIYAQGGHYQILAMDGEYSQLVVNEYGRGHSVYFAGLPYSPQNCRLLLRAIYYAAGMEQEMKRYYVTNVDTEVTVFQKTGKIAVINNSAQAQHTELYIKGKCAYVLDLKPGEMRWVDDMEDR</sequence>
<dbReference type="InterPro" id="IPR035080">
    <property type="entry name" value="Lact_bio_phlase-like_N"/>
</dbReference>
<gene>
    <name evidence="4" type="primary">gnpA</name>
    <name evidence="4" type="ORF">LKD75_05825</name>
</gene>
<protein>
    <submittedName>
        <fullName evidence="4">1,3-beta-galactosyl-N-acetylhexosamine phosphorylase</fullName>
        <ecNumber evidence="4">2.4.1.211</ecNumber>
    </submittedName>
</protein>
<dbReference type="InterPro" id="IPR013780">
    <property type="entry name" value="Glyco_hydro_b"/>
</dbReference>
<evidence type="ECO:0000259" key="3">
    <source>
        <dbReference type="Pfam" id="PF17386"/>
    </source>
</evidence>
<dbReference type="SUPFAM" id="SSF52317">
    <property type="entry name" value="Class I glutamine amidotransferase-like"/>
    <property type="match status" value="1"/>
</dbReference>
<feature type="domain" description="Lacto-N-biose phosphorylase central" evidence="2">
    <location>
        <begin position="444"/>
        <end position="661"/>
    </location>
</feature>
<dbReference type="Gene3D" id="3.20.20.80">
    <property type="entry name" value="Glycosidases"/>
    <property type="match status" value="1"/>
</dbReference>
<dbReference type="InterPro" id="IPR029062">
    <property type="entry name" value="Class_I_gatase-like"/>
</dbReference>
<dbReference type="InterPro" id="IPR012711">
    <property type="entry name" value="Lacto-N-biose_phosphorylase"/>
</dbReference>
<dbReference type="Pfam" id="PF09508">
    <property type="entry name" value="Lact_bio_phlase"/>
    <property type="match status" value="1"/>
</dbReference>
<feature type="domain" description="Lacto-N-biose phosphorylase-like N-terminal TIM barrel" evidence="1">
    <location>
        <begin position="9"/>
        <end position="440"/>
    </location>
</feature>
<keyword evidence="4" id="KW-0328">Glycosyltransferase</keyword>
<comment type="caution">
    <text evidence="4">The sequence shown here is derived from an EMBL/GenBank/DDBJ whole genome shotgun (WGS) entry which is preliminary data.</text>
</comment>
<feature type="domain" description="Lacto-N-biose phosphorylase C-terminal" evidence="3">
    <location>
        <begin position="667"/>
        <end position="718"/>
    </location>
</feature>
<dbReference type="InterPro" id="IPR013783">
    <property type="entry name" value="Ig-like_fold"/>
</dbReference>
<evidence type="ECO:0000313" key="4">
    <source>
        <dbReference type="EMBL" id="MCC2119115.1"/>
    </source>
</evidence>
<reference evidence="4 5" key="1">
    <citation type="submission" date="2021-10" db="EMBL/GenBank/DDBJ databases">
        <title>Anaerobic single-cell dispensing facilitates the cultivation of human gut bacteria.</title>
        <authorList>
            <person name="Afrizal A."/>
        </authorList>
    </citation>
    <scope>NUCLEOTIDE SEQUENCE [LARGE SCALE GENOMIC DNA]</scope>
    <source>
        <strain evidence="4 5">CLA-AA-H273</strain>
    </source>
</reference>
<keyword evidence="4" id="KW-0808">Transferase</keyword>
<evidence type="ECO:0000259" key="2">
    <source>
        <dbReference type="Pfam" id="PF17385"/>
    </source>
</evidence>
<dbReference type="Gene3D" id="2.60.40.10">
    <property type="entry name" value="Immunoglobulins"/>
    <property type="match status" value="1"/>
</dbReference>
<name>A0AAE3D7T2_9FIRM</name>
<dbReference type="GO" id="GO:0004645">
    <property type="term" value="F:1,4-alpha-oligoglucan phosphorylase activity"/>
    <property type="evidence" value="ECO:0007669"/>
    <property type="project" value="InterPro"/>
</dbReference>
<dbReference type="EC" id="2.4.1.211" evidence="4"/>
<proteinExistence type="predicted"/>
<evidence type="ECO:0000259" key="1">
    <source>
        <dbReference type="Pfam" id="PF09508"/>
    </source>
</evidence>
<dbReference type="AlphaFoldDB" id="A0AAE3D7T2"/>
<dbReference type="Pfam" id="PF17385">
    <property type="entry name" value="LBP_M"/>
    <property type="match status" value="1"/>
</dbReference>
<dbReference type="GO" id="GO:0050500">
    <property type="term" value="F:1,3-beta-galactosyl-N-acetylhexosamine phosphorylase activity"/>
    <property type="evidence" value="ECO:0007669"/>
    <property type="project" value="UniProtKB-EC"/>
</dbReference>
<keyword evidence="5" id="KW-1185">Reference proteome</keyword>
<dbReference type="Proteomes" id="UP001197795">
    <property type="component" value="Unassembled WGS sequence"/>
</dbReference>
<dbReference type="InterPro" id="IPR035363">
    <property type="entry name" value="LBP_M"/>
</dbReference>
<organism evidence="4 5">
    <name type="scientific">Waltera acetigignens</name>
    <dbReference type="NCBI Taxonomy" id="2981769"/>
    <lineage>
        <taxon>Bacteria</taxon>
        <taxon>Bacillati</taxon>
        <taxon>Bacillota</taxon>
        <taxon>Clostridia</taxon>
        <taxon>Lachnospirales</taxon>
        <taxon>Lachnospiraceae</taxon>
        <taxon>Waltera</taxon>
    </lineage>
</organism>